<evidence type="ECO:0000256" key="2">
    <source>
        <dbReference type="ARBA" id="ARBA00022598"/>
    </source>
</evidence>
<feature type="short sequence motif" description="'HIGH' region" evidence="7">
    <location>
        <begin position="9"/>
        <end position="19"/>
    </location>
</feature>
<evidence type="ECO:0000256" key="5">
    <source>
        <dbReference type="ARBA" id="ARBA00022917"/>
    </source>
</evidence>
<dbReference type="PANTHER" id="PTHR43311">
    <property type="entry name" value="GLUTAMATE--TRNA LIGASE"/>
    <property type="match status" value="1"/>
</dbReference>
<dbReference type="Gene3D" id="1.10.10.350">
    <property type="match status" value="1"/>
</dbReference>
<dbReference type="GO" id="GO:0000049">
    <property type="term" value="F:tRNA binding"/>
    <property type="evidence" value="ECO:0007669"/>
    <property type="project" value="InterPro"/>
</dbReference>
<accession>A0A4Y7RLD4</accession>
<dbReference type="PANTHER" id="PTHR43311:SF2">
    <property type="entry name" value="GLUTAMATE--TRNA LIGASE, MITOCHONDRIAL-RELATED"/>
    <property type="match status" value="1"/>
</dbReference>
<comment type="caution">
    <text evidence="10">The sequence shown here is derived from an EMBL/GenBank/DDBJ whole genome shotgun (WGS) entry which is preliminary data.</text>
</comment>
<dbReference type="Pfam" id="PF19269">
    <property type="entry name" value="Anticodon_2"/>
    <property type="match status" value="1"/>
</dbReference>
<evidence type="ECO:0000256" key="6">
    <source>
        <dbReference type="ARBA" id="ARBA00023146"/>
    </source>
</evidence>
<dbReference type="SUPFAM" id="SSF48163">
    <property type="entry name" value="An anticodon-binding domain of class I aminoacyl-tRNA synthetases"/>
    <property type="match status" value="1"/>
</dbReference>
<dbReference type="HAMAP" id="MF_00022">
    <property type="entry name" value="Glu_tRNA_synth_type1"/>
    <property type="match status" value="1"/>
</dbReference>
<dbReference type="PROSITE" id="PS00178">
    <property type="entry name" value="AA_TRNA_LIGASE_I"/>
    <property type="match status" value="1"/>
</dbReference>
<dbReference type="InterPro" id="IPR001412">
    <property type="entry name" value="aa-tRNA-synth_I_CS"/>
</dbReference>
<evidence type="ECO:0000313" key="10">
    <source>
        <dbReference type="EMBL" id="TEB09492.1"/>
    </source>
</evidence>
<evidence type="ECO:0000256" key="3">
    <source>
        <dbReference type="ARBA" id="ARBA00022741"/>
    </source>
</evidence>
<dbReference type="EMBL" id="QFFZ01000046">
    <property type="protein sequence ID" value="TEB09492.1"/>
    <property type="molecule type" value="Genomic_DNA"/>
</dbReference>
<evidence type="ECO:0000259" key="9">
    <source>
        <dbReference type="Pfam" id="PF19269"/>
    </source>
</evidence>
<dbReference type="InterPro" id="IPR014729">
    <property type="entry name" value="Rossmann-like_a/b/a_fold"/>
</dbReference>
<comment type="similarity">
    <text evidence="1 7">Belongs to the class-I aminoacyl-tRNA synthetase family. Glutamate--tRNA ligase type 1 subfamily.</text>
</comment>
<feature type="domain" description="Aminoacyl-tRNA synthetase class I anticodon-binding" evidence="9">
    <location>
        <begin position="332"/>
        <end position="479"/>
    </location>
</feature>
<evidence type="ECO:0000259" key="8">
    <source>
        <dbReference type="Pfam" id="PF00749"/>
    </source>
</evidence>
<evidence type="ECO:0000256" key="4">
    <source>
        <dbReference type="ARBA" id="ARBA00022840"/>
    </source>
</evidence>
<dbReference type="Pfam" id="PF00749">
    <property type="entry name" value="tRNA-synt_1c"/>
    <property type="match status" value="1"/>
</dbReference>
<dbReference type="InterPro" id="IPR004527">
    <property type="entry name" value="Glu-tRNA-ligase_bac/mito"/>
</dbReference>
<dbReference type="CDD" id="cd00808">
    <property type="entry name" value="GluRS_core"/>
    <property type="match status" value="1"/>
</dbReference>
<proteinExistence type="inferred from homology"/>
<evidence type="ECO:0000256" key="7">
    <source>
        <dbReference type="HAMAP-Rule" id="MF_00022"/>
    </source>
</evidence>
<keyword evidence="4 7" id="KW-0067">ATP-binding</keyword>
<feature type="domain" description="Glutamyl/glutaminyl-tRNA synthetase class Ib catalytic" evidence="8">
    <location>
        <begin position="3"/>
        <end position="319"/>
    </location>
</feature>
<dbReference type="Proteomes" id="UP000297597">
    <property type="component" value="Unassembled WGS sequence"/>
</dbReference>
<dbReference type="RefSeq" id="WP_134214950.1">
    <property type="nucleotide sequence ID" value="NZ_QFFZ01000046.1"/>
</dbReference>
<evidence type="ECO:0000256" key="1">
    <source>
        <dbReference type="ARBA" id="ARBA00007894"/>
    </source>
</evidence>
<organism evidence="10 11">
    <name type="scientific">Pelotomaculum propionicicum</name>
    <dbReference type="NCBI Taxonomy" id="258475"/>
    <lineage>
        <taxon>Bacteria</taxon>
        <taxon>Bacillati</taxon>
        <taxon>Bacillota</taxon>
        <taxon>Clostridia</taxon>
        <taxon>Eubacteriales</taxon>
        <taxon>Desulfotomaculaceae</taxon>
        <taxon>Pelotomaculum</taxon>
    </lineage>
</organism>
<dbReference type="InterPro" id="IPR008925">
    <property type="entry name" value="aa_tRNA-synth_I_cd-bd_sf"/>
</dbReference>
<dbReference type="NCBIfam" id="TIGR00464">
    <property type="entry name" value="gltX_bact"/>
    <property type="match status" value="1"/>
</dbReference>
<dbReference type="SUPFAM" id="SSF52374">
    <property type="entry name" value="Nucleotidylyl transferase"/>
    <property type="match status" value="1"/>
</dbReference>
<reference evidence="10 11" key="1">
    <citation type="journal article" date="2018" name="Environ. Microbiol.">
        <title>Novel energy conservation strategies and behaviour of Pelotomaculum schinkii driving syntrophic propionate catabolism.</title>
        <authorList>
            <person name="Hidalgo-Ahumada C.A.P."/>
            <person name="Nobu M.K."/>
            <person name="Narihiro T."/>
            <person name="Tamaki H."/>
            <person name="Liu W.T."/>
            <person name="Kamagata Y."/>
            <person name="Stams A.J.M."/>
            <person name="Imachi H."/>
            <person name="Sousa D.Z."/>
        </authorList>
    </citation>
    <scope>NUCLEOTIDE SEQUENCE [LARGE SCALE GENOMIC DNA]</scope>
    <source>
        <strain evidence="10 11">MGP</strain>
    </source>
</reference>
<comment type="function">
    <text evidence="7">Catalyzes the attachment of glutamate to tRNA(Glu) in a two-step reaction: glutamate is first activated by ATP to form Glu-AMP and then transferred to the acceptor end of tRNA(Glu).</text>
</comment>
<dbReference type="Gene3D" id="3.40.50.620">
    <property type="entry name" value="HUPs"/>
    <property type="match status" value="1"/>
</dbReference>
<dbReference type="InterPro" id="IPR020751">
    <property type="entry name" value="aa-tRNA-synth_I_codon-bd_sub2"/>
</dbReference>
<keyword evidence="6 7" id="KW-0030">Aminoacyl-tRNA synthetase</keyword>
<name>A0A4Y7RLD4_9FIRM</name>
<dbReference type="GO" id="GO:0005829">
    <property type="term" value="C:cytosol"/>
    <property type="evidence" value="ECO:0007669"/>
    <property type="project" value="TreeGrafter"/>
</dbReference>
<dbReference type="InterPro" id="IPR033910">
    <property type="entry name" value="GluRS_core"/>
</dbReference>
<keyword evidence="3 7" id="KW-0547">Nucleotide-binding</keyword>
<feature type="short sequence motif" description="'KMSKS' region" evidence="7">
    <location>
        <begin position="250"/>
        <end position="254"/>
    </location>
</feature>
<evidence type="ECO:0000313" key="11">
    <source>
        <dbReference type="Proteomes" id="UP000297597"/>
    </source>
</evidence>
<dbReference type="FunFam" id="3.40.50.620:FF:000045">
    <property type="entry name" value="Glutamate--tRNA ligase, mitochondrial"/>
    <property type="match status" value="1"/>
</dbReference>
<feature type="binding site" evidence="7">
    <location>
        <position position="253"/>
    </location>
    <ligand>
        <name>ATP</name>
        <dbReference type="ChEBI" id="CHEBI:30616"/>
    </ligand>
</feature>
<keyword evidence="11" id="KW-1185">Reference proteome</keyword>
<keyword evidence="5 7" id="KW-0648">Protein biosynthesis</keyword>
<dbReference type="PRINTS" id="PR00987">
    <property type="entry name" value="TRNASYNTHGLU"/>
</dbReference>
<keyword evidence="2 7" id="KW-0436">Ligase</keyword>
<dbReference type="GO" id="GO:0006424">
    <property type="term" value="P:glutamyl-tRNA aminoacylation"/>
    <property type="evidence" value="ECO:0007669"/>
    <property type="project" value="UniProtKB-UniRule"/>
</dbReference>
<protein>
    <recommendedName>
        <fullName evidence="7">Glutamate--tRNA ligase</fullName>
        <ecNumber evidence="7">6.1.1.17</ecNumber>
    </recommendedName>
    <alternativeName>
        <fullName evidence="7">Glutamyl-tRNA synthetase</fullName>
        <shortName evidence="7">GluRS</shortName>
    </alternativeName>
</protein>
<dbReference type="AlphaFoldDB" id="A0A4Y7RLD4"/>
<dbReference type="GO" id="GO:0005524">
    <property type="term" value="F:ATP binding"/>
    <property type="evidence" value="ECO:0007669"/>
    <property type="project" value="UniProtKB-UniRule"/>
</dbReference>
<comment type="subcellular location">
    <subcellularLocation>
        <location evidence="7">Cytoplasm</location>
    </subcellularLocation>
</comment>
<keyword evidence="7" id="KW-0963">Cytoplasm</keyword>
<comment type="subunit">
    <text evidence="7">Monomer.</text>
</comment>
<dbReference type="EC" id="6.1.1.17" evidence="7"/>
<sequence length="481" mass="54434">MSVRVRFAPSPTGPLHIGGARSALFNWLFARRHGGTYIVRIEDTDLERSSRESEKNILDSLHWLGLDWDEGIDVGGPHGPYRQTERLDMYRHYAEVLLQKGLAYRCYCSEEELAAEREELLAKGELPRYLGRCRALTEEDCRRHEAAGRKPVIRFRVPAGDAILIRDLVRGDVTFERSEIGDFIIIKSDGIPTYNFAVVVDDHTMLISHVIRAEEHLSNTPRQVLLYDAMGWDKPEFAHVSLILGKDRSKMSKRHGATAIEQYRAKGYLPETLVNFLALLGWSPGGEEEVFPLNELKQQFSLDRVAKSPAVFDLEKLNWLNGHYIRQAPLDQLTDMAVPYLEKAGYLSVPLSPEKYQWVKMVVASLQKHLSYMEEITGQARIYFEDDFEIEGQDAQDIMAGEQVPGVLRCLAKKVSVSGEIKENDAKELLKEVGRDLGLKGKQIFMPVRVALTGSTQGPDLNQIMAILGGEGIIQRLSRWT</sequence>
<comment type="caution">
    <text evidence="7">Lacks conserved residue(s) required for the propagation of feature annotation.</text>
</comment>
<dbReference type="OrthoDB" id="9807503at2"/>
<comment type="catalytic activity">
    <reaction evidence="7">
        <text>tRNA(Glu) + L-glutamate + ATP = L-glutamyl-tRNA(Glu) + AMP + diphosphate</text>
        <dbReference type="Rhea" id="RHEA:23540"/>
        <dbReference type="Rhea" id="RHEA-COMP:9663"/>
        <dbReference type="Rhea" id="RHEA-COMP:9680"/>
        <dbReference type="ChEBI" id="CHEBI:29985"/>
        <dbReference type="ChEBI" id="CHEBI:30616"/>
        <dbReference type="ChEBI" id="CHEBI:33019"/>
        <dbReference type="ChEBI" id="CHEBI:78442"/>
        <dbReference type="ChEBI" id="CHEBI:78520"/>
        <dbReference type="ChEBI" id="CHEBI:456215"/>
        <dbReference type="EC" id="6.1.1.17"/>
    </reaction>
</comment>
<dbReference type="GO" id="GO:0008270">
    <property type="term" value="F:zinc ion binding"/>
    <property type="evidence" value="ECO:0007669"/>
    <property type="project" value="InterPro"/>
</dbReference>
<gene>
    <name evidence="7 10" type="primary">gltX</name>
    <name evidence="10" type="ORF">Pmgp_03092</name>
</gene>
<dbReference type="InterPro" id="IPR049940">
    <property type="entry name" value="GluQ/Sye"/>
</dbReference>
<dbReference type="GO" id="GO:0004818">
    <property type="term" value="F:glutamate-tRNA ligase activity"/>
    <property type="evidence" value="ECO:0007669"/>
    <property type="project" value="UniProtKB-UniRule"/>
</dbReference>
<dbReference type="InterPro" id="IPR020058">
    <property type="entry name" value="Glu/Gln-tRNA-synth_Ib_cat-dom"/>
</dbReference>
<dbReference type="InterPro" id="IPR000924">
    <property type="entry name" value="Glu/Gln-tRNA-synth"/>
</dbReference>
<dbReference type="InterPro" id="IPR045462">
    <property type="entry name" value="aa-tRNA-synth_I_cd-bd"/>
</dbReference>